<gene>
    <name evidence="3" type="ORF">DFH07DRAFT_810167</name>
</gene>
<feature type="region of interest" description="Disordered" evidence="1">
    <location>
        <begin position="326"/>
        <end position="345"/>
    </location>
</feature>
<feature type="compositionally biased region" description="Gly residues" evidence="1">
    <location>
        <begin position="239"/>
        <end position="264"/>
    </location>
</feature>
<keyword evidence="4" id="KW-1185">Reference proteome</keyword>
<name>A0AAD7JLN5_9AGAR</name>
<feature type="domain" description="HNH nuclease" evidence="2">
    <location>
        <begin position="64"/>
        <end position="130"/>
    </location>
</feature>
<comment type="caution">
    <text evidence="3">The sequence shown here is derived from an EMBL/GenBank/DDBJ whole genome shotgun (WGS) entry which is preliminary data.</text>
</comment>
<accession>A0AAD7JLN5</accession>
<feature type="non-terminal residue" evidence="3">
    <location>
        <position position="1"/>
    </location>
</feature>
<dbReference type="AlphaFoldDB" id="A0AAD7JLN5"/>
<evidence type="ECO:0000313" key="4">
    <source>
        <dbReference type="Proteomes" id="UP001215280"/>
    </source>
</evidence>
<organism evidence="3 4">
    <name type="scientific">Mycena maculata</name>
    <dbReference type="NCBI Taxonomy" id="230809"/>
    <lineage>
        <taxon>Eukaryota</taxon>
        <taxon>Fungi</taxon>
        <taxon>Dikarya</taxon>
        <taxon>Basidiomycota</taxon>
        <taxon>Agaricomycotina</taxon>
        <taxon>Agaricomycetes</taxon>
        <taxon>Agaricomycetidae</taxon>
        <taxon>Agaricales</taxon>
        <taxon>Marasmiineae</taxon>
        <taxon>Mycenaceae</taxon>
        <taxon>Mycena</taxon>
    </lineage>
</organism>
<dbReference type="Proteomes" id="UP001215280">
    <property type="component" value="Unassembled WGS sequence"/>
</dbReference>
<dbReference type="InterPro" id="IPR003615">
    <property type="entry name" value="HNH_nuc"/>
</dbReference>
<feature type="region of interest" description="Disordered" evidence="1">
    <location>
        <begin position="200"/>
        <end position="280"/>
    </location>
</feature>
<proteinExistence type="predicted"/>
<dbReference type="Pfam" id="PF13391">
    <property type="entry name" value="HNH_2"/>
    <property type="match status" value="1"/>
</dbReference>
<evidence type="ECO:0000313" key="3">
    <source>
        <dbReference type="EMBL" id="KAJ7765900.1"/>
    </source>
</evidence>
<sequence length="345" mass="37148">MYHFVVVQAGGGLDYNYHLCGSFAAWAPPVKIPTRWLGGEAAHAPPTPNISDISAAVKSEDKVCIMTGAATALQASHIVPKAEADWFFFHYRVLTGYGGDPNEDLTSVRNEVTLRADLNGQGFNQGLFLFAPYADRVVALFSKTKGQDLAHEYHLRAVDFPMRIRRGYLFIRFAWNVLKFLTPGLANAAAAIRPLEERPDGGGFLKRKRADDTGSGSKKSKKGSIGSGGARKQEDIGGTDNGGGGGGSWGGGPEEDIGGAGDGEGNLLTEDGESAPKTVDEDEAQLAVFETLDAALKIRPLTVDDVEAGRYPGFARIKRLEREYRRAHPQVSAVGDPRVWEEGND</sequence>
<protein>
    <recommendedName>
        <fullName evidence="2">HNH nuclease domain-containing protein</fullName>
    </recommendedName>
</protein>
<dbReference type="EMBL" id="JARJLG010000034">
    <property type="protein sequence ID" value="KAJ7765900.1"/>
    <property type="molecule type" value="Genomic_DNA"/>
</dbReference>
<reference evidence="3" key="1">
    <citation type="submission" date="2023-03" db="EMBL/GenBank/DDBJ databases">
        <title>Massive genome expansion in bonnet fungi (Mycena s.s.) driven by repeated elements and novel gene families across ecological guilds.</title>
        <authorList>
            <consortium name="Lawrence Berkeley National Laboratory"/>
            <person name="Harder C.B."/>
            <person name="Miyauchi S."/>
            <person name="Viragh M."/>
            <person name="Kuo A."/>
            <person name="Thoen E."/>
            <person name="Andreopoulos B."/>
            <person name="Lu D."/>
            <person name="Skrede I."/>
            <person name="Drula E."/>
            <person name="Henrissat B."/>
            <person name="Morin E."/>
            <person name="Kohler A."/>
            <person name="Barry K."/>
            <person name="LaButti K."/>
            <person name="Morin E."/>
            <person name="Salamov A."/>
            <person name="Lipzen A."/>
            <person name="Mereny Z."/>
            <person name="Hegedus B."/>
            <person name="Baldrian P."/>
            <person name="Stursova M."/>
            <person name="Weitz H."/>
            <person name="Taylor A."/>
            <person name="Grigoriev I.V."/>
            <person name="Nagy L.G."/>
            <person name="Martin F."/>
            <person name="Kauserud H."/>
        </authorList>
    </citation>
    <scope>NUCLEOTIDE SEQUENCE</scope>
    <source>
        <strain evidence="3">CBHHK188m</strain>
    </source>
</reference>
<evidence type="ECO:0000259" key="2">
    <source>
        <dbReference type="Pfam" id="PF13391"/>
    </source>
</evidence>
<evidence type="ECO:0000256" key="1">
    <source>
        <dbReference type="SAM" id="MobiDB-lite"/>
    </source>
</evidence>